<dbReference type="Pfam" id="PF01037">
    <property type="entry name" value="AsnC_trans_reg"/>
    <property type="match status" value="1"/>
</dbReference>
<dbReference type="InterPro" id="IPR019887">
    <property type="entry name" value="Tscrpt_reg_AsnC/Lrp_C"/>
</dbReference>
<evidence type="ECO:0000313" key="6">
    <source>
        <dbReference type="Proteomes" id="UP001551482"/>
    </source>
</evidence>
<dbReference type="SUPFAM" id="SSF54909">
    <property type="entry name" value="Dimeric alpha+beta barrel"/>
    <property type="match status" value="1"/>
</dbReference>
<gene>
    <name evidence="5" type="ORF">AB0C36_04370</name>
</gene>
<dbReference type="Pfam" id="PF13404">
    <property type="entry name" value="HTH_AsnC-type"/>
    <property type="match status" value="2"/>
</dbReference>
<dbReference type="Gene3D" id="3.30.70.920">
    <property type="match status" value="1"/>
</dbReference>
<dbReference type="SUPFAM" id="SSF46785">
    <property type="entry name" value="Winged helix' DNA-binding domain"/>
    <property type="match status" value="2"/>
</dbReference>
<evidence type="ECO:0000256" key="1">
    <source>
        <dbReference type="ARBA" id="ARBA00023015"/>
    </source>
</evidence>
<dbReference type="Proteomes" id="UP001551482">
    <property type="component" value="Unassembled WGS sequence"/>
</dbReference>
<dbReference type="PRINTS" id="PR00033">
    <property type="entry name" value="HTHASNC"/>
</dbReference>
<dbReference type="Gene3D" id="1.10.10.10">
    <property type="entry name" value="Winged helix-like DNA-binding domain superfamily/Winged helix DNA-binding domain"/>
    <property type="match status" value="2"/>
</dbReference>
<keyword evidence="6" id="KW-1185">Reference proteome</keyword>
<comment type="caution">
    <text evidence="5">The sequence shown here is derived from an EMBL/GenBank/DDBJ whole genome shotgun (WGS) entry which is preliminary data.</text>
</comment>
<keyword evidence="1" id="KW-0805">Transcription regulation</keyword>
<dbReference type="PANTHER" id="PTHR30154:SF34">
    <property type="entry name" value="TRANSCRIPTIONAL REGULATOR AZLB"/>
    <property type="match status" value="1"/>
</dbReference>
<dbReference type="SMART" id="SM00344">
    <property type="entry name" value="HTH_ASNC"/>
    <property type="match status" value="2"/>
</dbReference>
<dbReference type="InterPro" id="IPR011008">
    <property type="entry name" value="Dimeric_a/b-barrel"/>
</dbReference>
<name>A0ABV3DAL3_9ACTN</name>
<reference evidence="5 6" key="1">
    <citation type="submission" date="2024-06" db="EMBL/GenBank/DDBJ databases">
        <title>The Natural Products Discovery Center: Release of the First 8490 Sequenced Strains for Exploring Actinobacteria Biosynthetic Diversity.</title>
        <authorList>
            <person name="Kalkreuter E."/>
            <person name="Kautsar S.A."/>
            <person name="Yang D."/>
            <person name="Bader C.D."/>
            <person name="Teijaro C.N."/>
            <person name="Fluegel L."/>
            <person name="Davis C.M."/>
            <person name="Simpson J.R."/>
            <person name="Lauterbach L."/>
            <person name="Steele A.D."/>
            <person name="Gui C."/>
            <person name="Meng S."/>
            <person name="Li G."/>
            <person name="Viehrig K."/>
            <person name="Ye F."/>
            <person name="Su P."/>
            <person name="Kiefer A.F."/>
            <person name="Nichols A."/>
            <person name="Cepeda A.J."/>
            <person name="Yan W."/>
            <person name="Fan B."/>
            <person name="Jiang Y."/>
            <person name="Adhikari A."/>
            <person name="Zheng C.-J."/>
            <person name="Schuster L."/>
            <person name="Cowan T.M."/>
            <person name="Smanski M.J."/>
            <person name="Chevrette M.G."/>
            <person name="De Carvalho L.P.S."/>
            <person name="Shen B."/>
        </authorList>
    </citation>
    <scope>NUCLEOTIDE SEQUENCE [LARGE SCALE GENOMIC DNA]</scope>
    <source>
        <strain evidence="5 6">NPDC048946</strain>
    </source>
</reference>
<dbReference type="PROSITE" id="PS50956">
    <property type="entry name" value="HTH_ASNC_2"/>
    <property type="match status" value="1"/>
</dbReference>
<keyword evidence="3" id="KW-0804">Transcription</keyword>
<dbReference type="InterPro" id="IPR000485">
    <property type="entry name" value="AsnC-type_HTH_dom"/>
</dbReference>
<protein>
    <submittedName>
        <fullName evidence="5">Lrp/AsnC family transcriptional regulator</fullName>
    </submittedName>
</protein>
<dbReference type="EMBL" id="JBEZFP010000007">
    <property type="protein sequence ID" value="MEU8132726.1"/>
    <property type="molecule type" value="Genomic_DNA"/>
</dbReference>
<keyword evidence="2" id="KW-0238">DNA-binding</keyword>
<dbReference type="InterPro" id="IPR019888">
    <property type="entry name" value="Tscrpt_reg_AsnC-like"/>
</dbReference>
<evidence type="ECO:0000256" key="3">
    <source>
        <dbReference type="ARBA" id="ARBA00023163"/>
    </source>
</evidence>
<evidence type="ECO:0000313" key="5">
    <source>
        <dbReference type="EMBL" id="MEU8132726.1"/>
    </source>
</evidence>
<evidence type="ECO:0000256" key="2">
    <source>
        <dbReference type="ARBA" id="ARBA00023125"/>
    </source>
</evidence>
<dbReference type="InterPro" id="IPR036388">
    <property type="entry name" value="WH-like_DNA-bd_sf"/>
</dbReference>
<evidence type="ECO:0000259" key="4">
    <source>
        <dbReference type="PROSITE" id="PS50956"/>
    </source>
</evidence>
<proteinExistence type="predicted"/>
<dbReference type="PANTHER" id="PTHR30154">
    <property type="entry name" value="LEUCINE-RESPONSIVE REGULATORY PROTEIN"/>
    <property type="match status" value="1"/>
</dbReference>
<organism evidence="5 6">
    <name type="scientific">Streptodolium elevatio</name>
    <dbReference type="NCBI Taxonomy" id="3157996"/>
    <lineage>
        <taxon>Bacteria</taxon>
        <taxon>Bacillati</taxon>
        <taxon>Actinomycetota</taxon>
        <taxon>Actinomycetes</taxon>
        <taxon>Kitasatosporales</taxon>
        <taxon>Streptomycetaceae</taxon>
        <taxon>Streptodolium</taxon>
    </lineage>
</organism>
<dbReference type="InterPro" id="IPR036390">
    <property type="entry name" value="WH_DNA-bd_sf"/>
</dbReference>
<accession>A0ABV3DAL3</accession>
<sequence>MSNQPLHRSIDALDRRIIGALQVDGRASWRRIAAALDEPERTVARHGARLLDQRVVVVTGLGVRGGAVLVRGQCLQAAARVAAGALARHPDTTFAYMLTGTADCLAEVMCPTGRLATLTLDELPGIPGLVQSTTLPVLRYFRTVHDWQPGILTDAEADAVREYPMMTPLPTDDRVAGLAREERTMLRALASDGRRTHEEIARIAGVSEPTARRRVDWMRRTGALHIRAVVDPGVLGLPVQAILWVKASPTKVEAVGEALLSSPLVRYVAAVMGEHQIVADVTVPDRTALYEFVTRSPWVRHTESIETSMVIRTLKRSGVLSEALPEE</sequence>
<feature type="domain" description="HTH asnC-type" evidence="4">
    <location>
        <begin position="178"/>
        <end position="238"/>
    </location>
</feature>
<dbReference type="RefSeq" id="WP_358349019.1">
    <property type="nucleotide sequence ID" value="NZ_JBEZFP010000007.1"/>
</dbReference>